<protein>
    <submittedName>
        <fullName evidence="1">Uncharacterized protein</fullName>
    </submittedName>
</protein>
<name>A0A9D3T7F5_MEGAT</name>
<dbReference type="EMBL" id="JAFDVH010000014">
    <property type="protein sequence ID" value="KAG7465257.1"/>
    <property type="molecule type" value="Genomic_DNA"/>
</dbReference>
<evidence type="ECO:0000313" key="1">
    <source>
        <dbReference type="EMBL" id="KAG7465257.1"/>
    </source>
</evidence>
<proteinExistence type="predicted"/>
<accession>A0A9D3T7F5</accession>
<evidence type="ECO:0000313" key="2">
    <source>
        <dbReference type="Proteomes" id="UP001046870"/>
    </source>
</evidence>
<reference evidence="1" key="1">
    <citation type="submission" date="2021-01" db="EMBL/GenBank/DDBJ databases">
        <authorList>
            <person name="Zahm M."/>
            <person name="Roques C."/>
            <person name="Cabau C."/>
            <person name="Klopp C."/>
            <person name="Donnadieu C."/>
            <person name="Jouanno E."/>
            <person name="Lampietro C."/>
            <person name="Louis A."/>
            <person name="Herpin A."/>
            <person name="Echchiki A."/>
            <person name="Berthelot C."/>
            <person name="Parey E."/>
            <person name="Roest-Crollius H."/>
            <person name="Braasch I."/>
            <person name="Postlethwait J."/>
            <person name="Bobe J."/>
            <person name="Montfort J."/>
            <person name="Bouchez O."/>
            <person name="Begum T."/>
            <person name="Mejri S."/>
            <person name="Adams A."/>
            <person name="Chen W.-J."/>
            <person name="Guiguen Y."/>
        </authorList>
    </citation>
    <scope>NUCLEOTIDE SEQUENCE</scope>
    <source>
        <strain evidence="1">YG-15Mar2019-1</strain>
        <tissue evidence="1">Brain</tissue>
    </source>
</reference>
<dbReference type="Proteomes" id="UP001046870">
    <property type="component" value="Chromosome 14"/>
</dbReference>
<organism evidence="1 2">
    <name type="scientific">Megalops atlanticus</name>
    <name type="common">Tarpon</name>
    <name type="synonym">Clupea gigantea</name>
    <dbReference type="NCBI Taxonomy" id="7932"/>
    <lineage>
        <taxon>Eukaryota</taxon>
        <taxon>Metazoa</taxon>
        <taxon>Chordata</taxon>
        <taxon>Craniata</taxon>
        <taxon>Vertebrata</taxon>
        <taxon>Euteleostomi</taxon>
        <taxon>Actinopterygii</taxon>
        <taxon>Neopterygii</taxon>
        <taxon>Teleostei</taxon>
        <taxon>Elopiformes</taxon>
        <taxon>Megalopidae</taxon>
        <taxon>Megalops</taxon>
    </lineage>
</organism>
<keyword evidence="2" id="KW-1185">Reference proteome</keyword>
<sequence length="84" mass="8980">MVKTVPGLRTPCACDVGGRQLASRSTLEALPSKLCGTWLQGGGAEDGESPSFCFTPAVGGGMEGEGWKLLCFVPHWCPYFERED</sequence>
<comment type="caution">
    <text evidence="1">The sequence shown here is derived from an EMBL/GenBank/DDBJ whole genome shotgun (WGS) entry which is preliminary data.</text>
</comment>
<gene>
    <name evidence="1" type="ORF">MATL_G00174400</name>
</gene>
<dbReference type="AlphaFoldDB" id="A0A9D3T7F5"/>